<dbReference type="EMBL" id="CALNXK010000048">
    <property type="protein sequence ID" value="CAH3130882.1"/>
    <property type="molecule type" value="Genomic_DNA"/>
</dbReference>
<feature type="region of interest" description="Disordered" evidence="1">
    <location>
        <begin position="1"/>
        <end position="24"/>
    </location>
</feature>
<sequence length="932" mass="106025">IKFSTPASETSSHKWAMNPNSRYNGPNILLELKQARADFRQACQGEEQLKKSQAERHIWALKGLYKVVTKSNPPDTENESELSGLEQTEEETTKQAKAFIKETKLRRSENSSGSRSISRKRKLPQSHSRSRTPKMSKEDNTDNSQSESSESTESNDEEDEEKDAKPNKRNKFRCPLRGCGSKVYKLPRHLKNVHGWSAERARNAVNQFDMRHDQRNSKKPKEVRNKRRRKVCCECGRKQRYLSKHLQKQHGYIQGTKRYWKALKESRPVYQSSASFAQNFVEIEGDSPGEEATEKSNQFKESKKNAAPRGHMNDDTGTLGATSSTSTVDKVIVVESASDGEDDLEYLEECAESDDAVEVQTEACDQQSKRVFEAFGKWILSPDGGEKDARPAALVVRQVETILSIIGTQTVESLFDKALIRDKFYPESRASHKAATTISYLHSLRKFYTFATTEDDIGLPRGCEKKRQTPSLKKCGQWCKSLRKEVKERFWEKQEEDLARLITPEKVQEFAKSEFARNQVKVIGDLIDEGQNSTPLGQIEYCDLRNFLFIHLLSQNGHRSGVITNSTLDEYKEISCVDETYMISVKDHKTYSQHGPANLCFDESLKGWLDIYVEHARQQVVKGGGSTCLFLNWKGAKMQSSDLSSAMTSAWRKGGMIDKETRISGTLMRKSCTTAIRQYNKEVKGNVAAHMAHTERTADKHYHLVQKRTNSAFAARQLTAVMHGRPSSPSVPSRSKNDDIEQPSMRKDDFDSPPEGKDDGDLDAVPVPPVRQTWTKEEERAIKETFADNISRQSITLREVLALKRTNPLLVDCENKRLLDKVRGLYRFKKSQGSLFEDVEASDCNDNASDSNSIISPTTTQGKSRVFEEEEVMVLSKLFKDLIQGSQKIESKDVVQRLNETGHEDIIQKYSKQKVTDKIRGLRATHIRQWRK</sequence>
<reference evidence="2 3" key="1">
    <citation type="submission" date="2022-05" db="EMBL/GenBank/DDBJ databases">
        <authorList>
            <consortium name="Genoscope - CEA"/>
            <person name="William W."/>
        </authorList>
    </citation>
    <scope>NUCLEOTIDE SEQUENCE [LARGE SCALE GENOMIC DNA]</scope>
</reference>
<feature type="compositionally biased region" description="Basic residues" evidence="1">
    <location>
        <begin position="117"/>
        <end position="134"/>
    </location>
</feature>
<protein>
    <recommendedName>
        <fullName evidence="4">C2H2-type domain-containing protein</fullName>
    </recommendedName>
</protein>
<feature type="compositionally biased region" description="Polar residues" evidence="1">
    <location>
        <begin position="1"/>
        <end position="10"/>
    </location>
</feature>
<feature type="region of interest" description="Disordered" evidence="1">
    <location>
        <begin position="723"/>
        <end position="769"/>
    </location>
</feature>
<feature type="region of interest" description="Disordered" evidence="1">
    <location>
        <begin position="286"/>
        <end position="323"/>
    </location>
</feature>
<feature type="non-terminal residue" evidence="2">
    <location>
        <position position="1"/>
    </location>
</feature>
<evidence type="ECO:0000313" key="3">
    <source>
        <dbReference type="Proteomes" id="UP001159405"/>
    </source>
</evidence>
<evidence type="ECO:0000313" key="2">
    <source>
        <dbReference type="EMBL" id="CAH3130882.1"/>
    </source>
</evidence>
<feature type="compositionally biased region" description="Basic and acidic residues" evidence="1">
    <location>
        <begin position="292"/>
        <end position="304"/>
    </location>
</feature>
<accession>A0ABN8P3G2</accession>
<feature type="compositionally biased region" description="Low complexity" evidence="1">
    <location>
        <begin position="725"/>
        <end position="734"/>
    </location>
</feature>
<feature type="compositionally biased region" description="Basic and acidic residues" evidence="1">
    <location>
        <begin position="91"/>
        <end position="109"/>
    </location>
</feature>
<feature type="compositionally biased region" description="Low complexity" evidence="1">
    <location>
        <begin position="142"/>
        <end position="152"/>
    </location>
</feature>
<evidence type="ECO:0008006" key="4">
    <source>
        <dbReference type="Google" id="ProtNLM"/>
    </source>
</evidence>
<organism evidence="2 3">
    <name type="scientific">Porites lobata</name>
    <dbReference type="NCBI Taxonomy" id="104759"/>
    <lineage>
        <taxon>Eukaryota</taxon>
        <taxon>Metazoa</taxon>
        <taxon>Cnidaria</taxon>
        <taxon>Anthozoa</taxon>
        <taxon>Hexacorallia</taxon>
        <taxon>Scleractinia</taxon>
        <taxon>Fungiina</taxon>
        <taxon>Poritidae</taxon>
        <taxon>Porites</taxon>
    </lineage>
</organism>
<dbReference type="InterPro" id="IPR013762">
    <property type="entry name" value="Integrase-like_cat_sf"/>
</dbReference>
<dbReference type="Gene3D" id="1.10.443.10">
    <property type="entry name" value="Intergrase catalytic core"/>
    <property type="match status" value="1"/>
</dbReference>
<gene>
    <name evidence="2" type="ORF">PLOB_00034854</name>
</gene>
<feature type="compositionally biased region" description="Basic and acidic residues" evidence="1">
    <location>
        <begin position="735"/>
        <end position="759"/>
    </location>
</feature>
<proteinExistence type="predicted"/>
<evidence type="ECO:0000256" key="1">
    <source>
        <dbReference type="SAM" id="MobiDB-lite"/>
    </source>
</evidence>
<comment type="caution">
    <text evidence="2">The sequence shown here is derived from an EMBL/GenBank/DDBJ whole genome shotgun (WGS) entry which is preliminary data.</text>
</comment>
<keyword evidence="3" id="KW-1185">Reference proteome</keyword>
<feature type="region of interest" description="Disordered" evidence="1">
    <location>
        <begin position="68"/>
        <end position="176"/>
    </location>
</feature>
<dbReference type="Proteomes" id="UP001159405">
    <property type="component" value="Unassembled WGS sequence"/>
</dbReference>
<name>A0ABN8P3G2_9CNID</name>